<feature type="binding site" evidence="15">
    <location>
        <position position="69"/>
    </location>
    <ligand>
        <name>Zn(2+)</name>
        <dbReference type="ChEBI" id="CHEBI:29105"/>
    </ligand>
</feature>
<keyword evidence="6 16" id="KW-0808">Transferase</keyword>
<dbReference type="CDD" id="cd00608">
    <property type="entry name" value="GalT"/>
    <property type="match status" value="1"/>
</dbReference>
<dbReference type="PANTHER" id="PTHR11943:SF1">
    <property type="entry name" value="GALACTOSE-1-PHOSPHATE URIDYLYLTRANSFERASE"/>
    <property type="match status" value="1"/>
</dbReference>
<comment type="pathway">
    <text evidence="2 16">Carbohydrate metabolism; galactose metabolism.</text>
</comment>
<dbReference type="PIRSF" id="PIRSF000808">
    <property type="entry name" value="GalT"/>
    <property type="match status" value="1"/>
</dbReference>
<evidence type="ECO:0000256" key="4">
    <source>
        <dbReference type="ARBA" id="ARBA00012384"/>
    </source>
</evidence>
<evidence type="ECO:0000256" key="3">
    <source>
        <dbReference type="ARBA" id="ARBA00010951"/>
    </source>
</evidence>
<feature type="domain" description="Galactose-1-phosphate uridyl transferase N-terminal" evidence="17">
    <location>
        <begin position="39"/>
        <end position="198"/>
    </location>
</feature>
<keyword evidence="8 15" id="KW-0479">Metal-binding</keyword>
<dbReference type="Pfam" id="PF02744">
    <property type="entry name" value="GalP_UDP_tr_C"/>
    <property type="match status" value="1"/>
</dbReference>
<accession>A0A329QGC2</accession>
<keyword evidence="9 15" id="KW-0862">Zinc</keyword>
<name>A0A329QGC2_9ACTN</name>
<evidence type="ECO:0000313" key="19">
    <source>
        <dbReference type="EMBL" id="RAW11495.1"/>
    </source>
</evidence>
<sequence length="359" mass="40404">MKRTSARLADNREIIYFDIEGVDRKSDDPRDLPPVSTAAQMRHDPLLNEWVAMASHRQERTFLPPADRCPLCPSRDGLHTEIPATDYDVVVFENRFPSLSMSATEPGTRVAPGNELVARRAGTGRCEVVCFSSRHDASFATLPPERARLVVEAWADRTAELSAMPGVEQVFCFENRGEEIGVTLSHPHGQIYAYPYIPPRTSTMLDNARHYRADRGRNLFADVLAQERAGERVVAQSAHWTAFVPAAARWPVEVHLYPHRQVPDIPALSDAERDDFVTVYLDILRRFDALYDAPLPYIAAWHQAPVAADRDLAYLHMQLFSIRRAADKLKYLAGSESAMGAFITDVLPEDVAERLRDAR</sequence>
<dbReference type="GO" id="GO:0005737">
    <property type="term" value="C:cytoplasm"/>
    <property type="evidence" value="ECO:0007669"/>
    <property type="project" value="TreeGrafter"/>
</dbReference>
<evidence type="ECO:0000256" key="16">
    <source>
        <dbReference type="RuleBase" id="RU000506"/>
    </source>
</evidence>
<comment type="caution">
    <text evidence="19">The sequence shown here is derived from an EMBL/GenBank/DDBJ whole genome shotgun (WGS) entry which is preliminary data.</text>
</comment>
<evidence type="ECO:0000256" key="11">
    <source>
        <dbReference type="ARBA" id="ARBA00023144"/>
    </source>
</evidence>
<dbReference type="InterPro" id="IPR001937">
    <property type="entry name" value="GalP_UDPtransf1"/>
</dbReference>
<dbReference type="AlphaFoldDB" id="A0A329QGC2"/>
<evidence type="ECO:0000259" key="18">
    <source>
        <dbReference type="Pfam" id="PF02744"/>
    </source>
</evidence>
<dbReference type="Proteomes" id="UP000250462">
    <property type="component" value="Unassembled WGS sequence"/>
</dbReference>
<dbReference type="Pfam" id="PF01087">
    <property type="entry name" value="GalP_UDP_transf"/>
    <property type="match status" value="1"/>
</dbReference>
<dbReference type="RefSeq" id="WP_112259506.1">
    <property type="nucleotide sequence ID" value="NZ_QMIG01000020.1"/>
</dbReference>
<evidence type="ECO:0000256" key="15">
    <source>
        <dbReference type="PIRSR" id="PIRSR000808-3"/>
    </source>
</evidence>
<dbReference type="InterPro" id="IPR005850">
    <property type="entry name" value="GalP_Utransf_C"/>
</dbReference>
<evidence type="ECO:0000256" key="1">
    <source>
        <dbReference type="ARBA" id="ARBA00001107"/>
    </source>
</evidence>
<evidence type="ECO:0000256" key="5">
    <source>
        <dbReference type="ARBA" id="ARBA00016340"/>
    </source>
</evidence>
<gene>
    <name evidence="19" type="primary">galT</name>
    <name evidence="19" type="ORF">DPM12_16615</name>
</gene>
<evidence type="ECO:0000259" key="17">
    <source>
        <dbReference type="Pfam" id="PF01087"/>
    </source>
</evidence>
<proteinExistence type="inferred from homology"/>
<evidence type="ECO:0000256" key="8">
    <source>
        <dbReference type="ARBA" id="ARBA00022723"/>
    </source>
</evidence>
<dbReference type="EC" id="2.7.7.12" evidence="4 13"/>
<dbReference type="InterPro" id="IPR005849">
    <property type="entry name" value="GalP_Utransf_N"/>
</dbReference>
<dbReference type="InterPro" id="IPR019779">
    <property type="entry name" value="GalP_UDPtransf1_His-AS"/>
</dbReference>
<evidence type="ECO:0000256" key="14">
    <source>
        <dbReference type="PIRSR" id="PIRSR000808-1"/>
    </source>
</evidence>
<feature type="binding site" evidence="15">
    <location>
        <position position="135"/>
    </location>
    <ligand>
        <name>Zn(2+)</name>
        <dbReference type="ChEBI" id="CHEBI:29105"/>
    </ligand>
</feature>
<keyword evidence="7 16" id="KW-0548">Nucleotidyltransferase</keyword>
<dbReference type="GO" id="GO:0033499">
    <property type="term" value="P:galactose catabolic process via UDP-galactose, Leloir pathway"/>
    <property type="evidence" value="ECO:0007669"/>
    <property type="project" value="TreeGrafter"/>
</dbReference>
<keyword evidence="12 16" id="KW-0119">Carbohydrate metabolism</keyword>
<evidence type="ECO:0000256" key="10">
    <source>
        <dbReference type="ARBA" id="ARBA00023004"/>
    </source>
</evidence>
<dbReference type="EMBL" id="QMIG01000020">
    <property type="protein sequence ID" value="RAW11495.1"/>
    <property type="molecule type" value="Genomic_DNA"/>
</dbReference>
<organism evidence="19 20">
    <name type="scientific">Phytoactinopolyspora halophila</name>
    <dbReference type="NCBI Taxonomy" id="1981511"/>
    <lineage>
        <taxon>Bacteria</taxon>
        <taxon>Bacillati</taxon>
        <taxon>Actinomycetota</taxon>
        <taxon>Actinomycetes</taxon>
        <taxon>Jiangellales</taxon>
        <taxon>Jiangellaceae</taxon>
        <taxon>Phytoactinopolyspora</taxon>
    </lineage>
</organism>
<keyword evidence="20" id="KW-1185">Reference proteome</keyword>
<dbReference type="OrthoDB" id="9769064at2"/>
<dbReference type="InterPro" id="IPR036265">
    <property type="entry name" value="HIT-like_sf"/>
</dbReference>
<evidence type="ECO:0000256" key="6">
    <source>
        <dbReference type="ARBA" id="ARBA00022679"/>
    </source>
</evidence>
<evidence type="ECO:0000256" key="13">
    <source>
        <dbReference type="NCBIfam" id="TIGR00209"/>
    </source>
</evidence>
<dbReference type="PANTHER" id="PTHR11943">
    <property type="entry name" value="GALACTOSE-1-PHOSPHATE URIDYLYLTRANSFERASE"/>
    <property type="match status" value="1"/>
</dbReference>
<evidence type="ECO:0000256" key="9">
    <source>
        <dbReference type="ARBA" id="ARBA00022833"/>
    </source>
</evidence>
<dbReference type="GO" id="GO:0008270">
    <property type="term" value="F:zinc ion binding"/>
    <property type="evidence" value="ECO:0007669"/>
    <property type="project" value="InterPro"/>
</dbReference>
<dbReference type="NCBIfam" id="TIGR00209">
    <property type="entry name" value="galT_1"/>
    <property type="match status" value="1"/>
</dbReference>
<feature type="active site" description="Tele-UMP-histidine intermediate" evidence="14">
    <location>
        <position position="188"/>
    </location>
</feature>
<dbReference type="PROSITE" id="PS00117">
    <property type="entry name" value="GAL_P_UDP_TRANSF_I"/>
    <property type="match status" value="1"/>
</dbReference>
<feature type="binding site" evidence="15">
    <location>
        <position position="72"/>
    </location>
    <ligand>
        <name>Zn(2+)</name>
        <dbReference type="ChEBI" id="CHEBI:29105"/>
    </ligand>
</feature>
<feature type="binding site" evidence="15">
    <location>
        <position position="186"/>
    </location>
    <ligand>
        <name>Zn(2+)</name>
        <dbReference type="ChEBI" id="CHEBI:29105"/>
    </ligand>
</feature>
<keyword evidence="11 16" id="KW-0299">Galactose metabolism</keyword>
<reference evidence="19 20" key="1">
    <citation type="submission" date="2018-06" db="EMBL/GenBank/DDBJ databases">
        <title>Phytoactinopolyspora halophila sp. nov., a novel halophilic actinomycete isolated from a saline soil in China.</title>
        <authorList>
            <person name="Tang S.-K."/>
        </authorList>
    </citation>
    <scope>NUCLEOTIDE SEQUENCE [LARGE SCALE GENOMIC DNA]</scope>
    <source>
        <strain evidence="19 20">YIM 96934</strain>
    </source>
</reference>
<feature type="domain" description="Galactose-1-phosphate uridyl transferase C-terminal" evidence="18">
    <location>
        <begin position="206"/>
        <end position="356"/>
    </location>
</feature>
<evidence type="ECO:0000313" key="20">
    <source>
        <dbReference type="Proteomes" id="UP000250462"/>
    </source>
</evidence>
<comment type="cofactor">
    <cofactor evidence="15">
        <name>Zn(2+)</name>
        <dbReference type="ChEBI" id="CHEBI:29105"/>
    </cofactor>
    <text evidence="15">Binds 1 zinc ion per subunit.</text>
</comment>
<dbReference type="FunFam" id="3.30.428.10:FF:000010">
    <property type="entry name" value="Galactose-1-phosphate uridylyltransferase"/>
    <property type="match status" value="1"/>
</dbReference>
<dbReference type="GO" id="GO:0008108">
    <property type="term" value="F:UDP-glucose:hexose-1-phosphate uridylyltransferase activity"/>
    <property type="evidence" value="ECO:0007669"/>
    <property type="project" value="UniProtKB-UniRule"/>
</dbReference>
<evidence type="ECO:0000256" key="12">
    <source>
        <dbReference type="ARBA" id="ARBA00023277"/>
    </source>
</evidence>
<dbReference type="Gene3D" id="3.30.428.10">
    <property type="entry name" value="HIT-like"/>
    <property type="match status" value="2"/>
</dbReference>
<dbReference type="SUPFAM" id="SSF54197">
    <property type="entry name" value="HIT-like"/>
    <property type="match status" value="2"/>
</dbReference>
<evidence type="ECO:0000256" key="7">
    <source>
        <dbReference type="ARBA" id="ARBA00022695"/>
    </source>
</evidence>
<comment type="catalytic activity">
    <reaction evidence="1 16">
        <text>alpha-D-galactose 1-phosphate + UDP-alpha-D-glucose = alpha-D-glucose 1-phosphate + UDP-alpha-D-galactose</text>
        <dbReference type="Rhea" id="RHEA:13989"/>
        <dbReference type="ChEBI" id="CHEBI:58336"/>
        <dbReference type="ChEBI" id="CHEBI:58601"/>
        <dbReference type="ChEBI" id="CHEBI:58885"/>
        <dbReference type="ChEBI" id="CHEBI:66914"/>
        <dbReference type="EC" id="2.7.7.12"/>
    </reaction>
</comment>
<dbReference type="UniPathway" id="UPA00214"/>
<comment type="similarity">
    <text evidence="3 16">Belongs to the galactose-1-phosphate uridylyltransferase type 1 family.</text>
</comment>
<keyword evidence="10" id="KW-0408">Iron</keyword>
<protein>
    <recommendedName>
        <fullName evidence="5 13">Galactose-1-phosphate uridylyltransferase</fullName>
        <ecNumber evidence="4 13">2.7.7.12</ecNumber>
    </recommendedName>
</protein>
<evidence type="ECO:0000256" key="2">
    <source>
        <dbReference type="ARBA" id="ARBA00004947"/>
    </source>
</evidence>